<feature type="region of interest" description="Disordered" evidence="5">
    <location>
        <begin position="234"/>
        <end position="257"/>
    </location>
</feature>
<evidence type="ECO:0000256" key="5">
    <source>
        <dbReference type="SAM" id="MobiDB-lite"/>
    </source>
</evidence>
<dbReference type="Pfam" id="PF13920">
    <property type="entry name" value="zf-C3HC4_3"/>
    <property type="match status" value="1"/>
</dbReference>
<keyword evidence="2" id="KW-0863">Zinc-finger</keyword>
<dbReference type="FunFam" id="3.30.40.10:FF:000239">
    <property type="entry name" value="probable BOI-related E3 ubiquitin-protein ligase 2"/>
    <property type="match status" value="1"/>
</dbReference>
<dbReference type="OrthoDB" id="1711136at2759"/>
<dbReference type="AlphaFoldDB" id="A0A8K0DUX9"/>
<reference evidence="6" key="1">
    <citation type="submission" date="2020-03" db="EMBL/GenBank/DDBJ databases">
        <title>A high-quality chromosome-level genome assembly of a woody plant with both climbing and erect habits, Rhamnella rubrinervis.</title>
        <authorList>
            <person name="Lu Z."/>
            <person name="Yang Y."/>
            <person name="Zhu X."/>
            <person name="Sun Y."/>
        </authorList>
    </citation>
    <scope>NUCLEOTIDE SEQUENCE</scope>
    <source>
        <strain evidence="6">BYM</strain>
        <tissue evidence="6">Leaf</tissue>
    </source>
</reference>
<dbReference type="Gene3D" id="3.30.40.10">
    <property type="entry name" value="Zinc/RING finger domain, C3HC4 (zinc finger)"/>
    <property type="match status" value="1"/>
</dbReference>
<keyword evidence="7" id="KW-1185">Reference proteome</keyword>
<evidence type="ECO:0000256" key="1">
    <source>
        <dbReference type="ARBA" id="ARBA00022723"/>
    </source>
</evidence>
<sequence>MAIQAQLYSENLGFPLCGSQDWIVVDGNSGCGGTGSTDGYGQFHFNISQKQQQQQQLHMQELQNQQLHLLQQRNQNLWLENNFPVSVSKDNNSQSTTDNTTQSTSMAAYSQSIAFQVENQRQEIDQYLKVQNERLRLVLQEQRKQQIETLLKKIESKTTALLRQKDEEMAQGAKRAMELEDLLRKMEMENQSWKRVAQEKEAMVVSLNNTLEQMRERASCCLNNNGAEDAESCCDVEERENTEDEEEEEEGDSSYVEQKRLKKKGAKMVCRGCNSRSSCVLFLPCRHLCSCKACEAFLDSCPVCQTPKKASIEALIF</sequence>
<evidence type="ECO:0000313" key="6">
    <source>
        <dbReference type="EMBL" id="KAF3434714.1"/>
    </source>
</evidence>
<name>A0A8K0DUX9_9ROSA</name>
<evidence type="ECO:0000256" key="2">
    <source>
        <dbReference type="ARBA" id="ARBA00022771"/>
    </source>
</evidence>
<dbReference type="PIRSF" id="PIRSF036836">
    <property type="entry name" value="RNase_bind_SBP1"/>
    <property type="match status" value="1"/>
</dbReference>
<keyword evidence="1" id="KW-0479">Metal-binding</keyword>
<protein>
    <recommendedName>
        <fullName evidence="8">BOI-related E3 ubiquitin-protein ligase 3</fullName>
    </recommendedName>
</protein>
<dbReference type="GO" id="GO:0004842">
    <property type="term" value="F:ubiquitin-protein transferase activity"/>
    <property type="evidence" value="ECO:0007669"/>
    <property type="project" value="TreeGrafter"/>
</dbReference>
<evidence type="ECO:0000256" key="4">
    <source>
        <dbReference type="SAM" id="Coils"/>
    </source>
</evidence>
<keyword evidence="3" id="KW-0862">Zinc</keyword>
<dbReference type="GO" id="GO:0008270">
    <property type="term" value="F:zinc ion binding"/>
    <property type="evidence" value="ECO:0007669"/>
    <property type="project" value="UniProtKB-KW"/>
</dbReference>
<organism evidence="6 7">
    <name type="scientific">Rhamnella rubrinervis</name>
    <dbReference type="NCBI Taxonomy" id="2594499"/>
    <lineage>
        <taxon>Eukaryota</taxon>
        <taxon>Viridiplantae</taxon>
        <taxon>Streptophyta</taxon>
        <taxon>Embryophyta</taxon>
        <taxon>Tracheophyta</taxon>
        <taxon>Spermatophyta</taxon>
        <taxon>Magnoliopsida</taxon>
        <taxon>eudicotyledons</taxon>
        <taxon>Gunneridae</taxon>
        <taxon>Pentapetalae</taxon>
        <taxon>rosids</taxon>
        <taxon>fabids</taxon>
        <taxon>Rosales</taxon>
        <taxon>Rhamnaceae</taxon>
        <taxon>rhamnoid group</taxon>
        <taxon>Rhamneae</taxon>
        <taxon>Rhamnella</taxon>
    </lineage>
</organism>
<feature type="compositionally biased region" description="Acidic residues" evidence="5">
    <location>
        <begin position="234"/>
        <end position="252"/>
    </location>
</feature>
<evidence type="ECO:0000256" key="3">
    <source>
        <dbReference type="ARBA" id="ARBA00022833"/>
    </source>
</evidence>
<dbReference type="InterPro" id="IPR013083">
    <property type="entry name" value="Znf_RING/FYVE/PHD"/>
</dbReference>
<comment type="caution">
    <text evidence="6">The sequence shown here is derived from an EMBL/GenBank/DDBJ whole genome shotgun (WGS) entry which is preliminary data.</text>
</comment>
<dbReference type="PANTHER" id="PTHR42647">
    <property type="entry name" value="SBP (S-RIBONUCLEASE BINDING PROTEIN) FAMILY PROTEIN"/>
    <property type="match status" value="1"/>
</dbReference>
<feature type="coiled-coil region" evidence="4">
    <location>
        <begin position="137"/>
        <end position="217"/>
    </location>
</feature>
<dbReference type="EMBL" id="VOIH02000010">
    <property type="protein sequence ID" value="KAF3434714.1"/>
    <property type="molecule type" value="Genomic_DNA"/>
</dbReference>
<evidence type="ECO:0008006" key="8">
    <source>
        <dbReference type="Google" id="ProtNLM"/>
    </source>
</evidence>
<proteinExistence type="predicted"/>
<keyword evidence="4" id="KW-0175">Coiled coil</keyword>
<gene>
    <name evidence="6" type="ORF">FNV43_RR21799</name>
</gene>
<evidence type="ECO:0000313" key="7">
    <source>
        <dbReference type="Proteomes" id="UP000796880"/>
    </source>
</evidence>
<dbReference type="Proteomes" id="UP000796880">
    <property type="component" value="Unassembled WGS sequence"/>
</dbReference>
<dbReference type="PANTHER" id="PTHR42647:SF6">
    <property type="entry name" value="RING-TYPE DOMAIN-CONTAINING PROTEIN"/>
    <property type="match status" value="1"/>
</dbReference>
<accession>A0A8K0DUX9</accession>